<keyword evidence="5" id="KW-0722">Serine protease inhibitor</keyword>
<dbReference type="PANTHER" id="PTHR10083">
    <property type="entry name" value="KUNITZ-TYPE PROTEASE INHIBITOR-RELATED"/>
    <property type="match status" value="1"/>
</dbReference>
<evidence type="ECO:0000256" key="7">
    <source>
        <dbReference type="SAM" id="SignalP"/>
    </source>
</evidence>
<reference evidence="9 10" key="1">
    <citation type="journal article" date="2007" name="Nature">
        <title>Evolution of genes and genomes on the Drosophila phylogeny.</title>
        <authorList>
            <consortium name="Drosophila 12 Genomes Consortium"/>
            <person name="Clark A.G."/>
            <person name="Eisen M.B."/>
            <person name="Smith D.R."/>
            <person name="Bergman C.M."/>
            <person name="Oliver B."/>
            <person name="Markow T.A."/>
            <person name="Kaufman T.C."/>
            <person name="Kellis M."/>
            <person name="Gelbart W."/>
            <person name="Iyer V.N."/>
            <person name="Pollard D.A."/>
            <person name="Sackton T.B."/>
            <person name="Larracuente A.M."/>
            <person name="Singh N.D."/>
            <person name="Abad J.P."/>
            <person name="Abt D.N."/>
            <person name="Adryan B."/>
            <person name="Aguade M."/>
            <person name="Akashi H."/>
            <person name="Anderson W.W."/>
            <person name="Aquadro C.F."/>
            <person name="Ardell D.H."/>
            <person name="Arguello R."/>
            <person name="Artieri C.G."/>
            <person name="Barbash D.A."/>
            <person name="Barker D."/>
            <person name="Barsanti P."/>
            <person name="Batterham P."/>
            <person name="Batzoglou S."/>
            <person name="Begun D."/>
            <person name="Bhutkar A."/>
            <person name="Blanco E."/>
            <person name="Bosak S.A."/>
            <person name="Bradley R.K."/>
            <person name="Brand A.D."/>
            <person name="Brent M.R."/>
            <person name="Brooks A.N."/>
            <person name="Brown R.H."/>
            <person name="Butlin R.K."/>
            <person name="Caggese C."/>
            <person name="Calvi B.R."/>
            <person name="Bernardo de Carvalho A."/>
            <person name="Caspi A."/>
            <person name="Castrezana S."/>
            <person name="Celniker S.E."/>
            <person name="Chang J.L."/>
            <person name="Chapple C."/>
            <person name="Chatterji S."/>
            <person name="Chinwalla A."/>
            <person name="Civetta A."/>
            <person name="Clifton S.W."/>
            <person name="Comeron J.M."/>
            <person name="Costello J.C."/>
            <person name="Coyne J.A."/>
            <person name="Daub J."/>
            <person name="David R.G."/>
            <person name="Delcher A.L."/>
            <person name="Delehaunty K."/>
            <person name="Do C.B."/>
            <person name="Ebling H."/>
            <person name="Edwards K."/>
            <person name="Eickbush T."/>
            <person name="Evans J.D."/>
            <person name="Filipski A."/>
            <person name="Findeiss S."/>
            <person name="Freyhult E."/>
            <person name="Fulton L."/>
            <person name="Fulton R."/>
            <person name="Garcia A.C."/>
            <person name="Gardiner A."/>
            <person name="Garfield D.A."/>
            <person name="Garvin B.E."/>
            <person name="Gibson G."/>
            <person name="Gilbert D."/>
            <person name="Gnerre S."/>
            <person name="Godfrey J."/>
            <person name="Good R."/>
            <person name="Gotea V."/>
            <person name="Gravely B."/>
            <person name="Greenberg A.J."/>
            <person name="Griffiths-Jones S."/>
            <person name="Gross S."/>
            <person name="Guigo R."/>
            <person name="Gustafson E.A."/>
            <person name="Haerty W."/>
            <person name="Hahn M.W."/>
            <person name="Halligan D.L."/>
            <person name="Halpern A.L."/>
            <person name="Halter G.M."/>
            <person name="Han M.V."/>
            <person name="Heger A."/>
            <person name="Hillier L."/>
            <person name="Hinrichs A.S."/>
            <person name="Holmes I."/>
            <person name="Hoskins R.A."/>
            <person name="Hubisz M.J."/>
            <person name="Hultmark D."/>
            <person name="Huntley M.A."/>
            <person name="Jaffe D.B."/>
            <person name="Jagadeeshan S."/>
            <person name="Jeck W.R."/>
            <person name="Johnson J."/>
            <person name="Jones C.D."/>
            <person name="Jordan W.C."/>
            <person name="Karpen G.H."/>
            <person name="Kataoka E."/>
            <person name="Keightley P.D."/>
            <person name="Kheradpour P."/>
            <person name="Kirkness E.F."/>
            <person name="Koerich L.B."/>
            <person name="Kristiansen K."/>
            <person name="Kudrna D."/>
            <person name="Kulathinal R.J."/>
            <person name="Kumar S."/>
            <person name="Kwok R."/>
            <person name="Lander E."/>
            <person name="Langley C.H."/>
            <person name="Lapoint R."/>
            <person name="Lazzaro B.P."/>
            <person name="Lee S.J."/>
            <person name="Levesque L."/>
            <person name="Li R."/>
            <person name="Lin C.F."/>
            <person name="Lin M.F."/>
            <person name="Lindblad-Toh K."/>
            <person name="Llopart A."/>
            <person name="Long M."/>
            <person name="Low L."/>
            <person name="Lozovsky E."/>
            <person name="Lu J."/>
            <person name="Luo M."/>
            <person name="Machado C.A."/>
            <person name="Makalowski W."/>
            <person name="Marzo M."/>
            <person name="Matsuda M."/>
            <person name="Matzkin L."/>
            <person name="McAllister B."/>
            <person name="McBride C.S."/>
            <person name="McKernan B."/>
            <person name="McKernan K."/>
            <person name="Mendez-Lago M."/>
            <person name="Minx P."/>
            <person name="Mollenhauer M.U."/>
            <person name="Montooth K."/>
            <person name="Mount S.M."/>
            <person name="Mu X."/>
            <person name="Myers E."/>
            <person name="Negre B."/>
            <person name="Newfeld S."/>
            <person name="Nielsen R."/>
            <person name="Noor M.A."/>
            <person name="O'Grady P."/>
            <person name="Pachter L."/>
            <person name="Papaceit M."/>
            <person name="Parisi M.J."/>
            <person name="Parisi M."/>
            <person name="Parts L."/>
            <person name="Pedersen J.S."/>
            <person name="Pesole G."/>
            <person name="Phillippy A.M."/>
            <person name="Ponting C.P."/>
            <person name="Pop M."/>
            <person name="Porcelli D."/>
            <person name="Powell J.R."/>
            <person name="Prohaska S."/>
            <person name="Pruitt K."/>
            <person name="Puig M."/>
            <person name="Quesneville H."/>
            <person name="Ram K.R."/>
            <person name="Rand D."/>
            <person name="Rasmussen M.D."/>
            <person name="Reed L.K."/>
            <person name="Reenan R."/>
            <person name="Reily A."/>
            <person name="Remington K.A."/>
            <person name="Rieger T.T."/>
            <person name="Ritchie M.G."/>
            <person name="Robin C."/>
            <person name="Rogers Y.H."/>
            <person name="Rohde C."/>
            <person name="Rozas J."/>
            <person name="Rubenfield M.J."/>
            <person name="Ruiz A."/>
            <person name="Russo S."/>
            <person name="Salzberg S.L."/>
            <person name="Sanchez-Gracia A."/>
            <person name="Saranga D.J."/>
            <person name="Sato H."/>
            <person name="Schaeffer S.W."/>
            <person name="Schatz M.C."/>
            <person name="Schlenke T."/>
            <person name="Schwartz R."/>
            <person name="Segarra C."/>
            <person name="Singh R.S."/>
            <person name="Sirot L."/>
            <person name="Sirota M."/>
            <person name="Sisneros N.B."/>
            <person name="Smith C.D."/>
            <person name="Smith T.F."/>
            <person name="Spieth J."/>
            <person name="Stage D.E."/>
            <person name="Stark A."/>
            <person name="Stephan W."/>
            <person name="Strausberg R.L."/>
            <person name="Strempel S."/>
            <person name="Sturgill D."/>
            <person name="Sutton G."/>
            <person name="Sutton G.G."/>
            <person name="Tao W."/>
            <person name="Teichmann S."/>
            <person name="Tobari Y.N."/>
            <person name="Tomimura Y."/>
            <person name="Tsolas J.M."/>
            <person name="Valente V.L."/>
            <person name="Venter E."/>
            <person name="Venter J.C."/>
            <person name="Vicario S."/>
            <person name="Vieira F.G."/>
            <person name="Vilella A.J."/>
            <person name="Villasante A."/>
            <person name="Walenz B."/>
            <person name="Wang J."/>
            <person name="Wasserman M."/>
            <person name="Watts T."/>
            <person name="Wilson D."/>
            <person name="Wilson R.K."/>
            <person name="Wing R.A."/>
            <person name="Wolfner M.F."/>
            <person name="Wong A."/>
            <person name="Wong G.K."/>
            <person name="Wu C.I."/>
            <person name="Wu G."/>
            <person name="Yamamoto D."/>
            <person name="Yang H.P."/>
            <person name="Yang S.P."/>
            <person name="Yorke J.A."/>
            <person name="Yoshida K."/>
            <person name="Zdobnov E."/>
            <person name="Zhang P."/>
            <person name="Zhang Y."/>
            <person name="Zimin A.V."/>
            <person name="Baldwin J."/>
            <person name="Abdouelleil A."/>
            <person name="Abdulkadir J."/>
            <person name="Abebe A."/>
            <person name="Abera B."/>
            <person name="Abreu J."/>
            <person name="Acer S.C."/>
            <person name="Aftuck L."/>
            <person name="Alexander A."/>
            <person name="An P."/>
            <person name="Anderson E."/>
            <person name="Anderson S."/>
            <person name="Arachi H."/>
            <person name="Azer M."/>
            <person name="Bachantsang P."/>
            <person name="Barry A."/>
            <person name="Bayul T."/>
            <person name="Berlin A."/>
            <person name="Bessette D."/>
            <person name="Bloom T."/>
            <person name="Blye J."/>
            <person name="Boguslavskiy L."/>
            <person name="Bonnet C."/>
            <person name="Boukhgalter B."/>
            <person name="Bourzgui I."/>
            <person name="Brown A."/>
            <person name="Cahill P."/>
            <person name="Channer S."/>
            <person name="Cheshatsang Y."/>
            <person name="Chuda L."/>
            <person name="Citroen M."/>
            <person name="Collymore A."/>
            <person name="Cooke P."/>
            <person name="Costello M."/>
            <person name="D'Aco K."/>
            <person name="Daza R."/>
            <person name="De Haan G."/>
            <person name="DeGray S."/>
            <person name="DeMaso C."/>
            <person name="Dhargay N."/>
            <person name="Dooley K."/>
            <person name="Dooley E."/>
            <person name="Doricent M."/>
            <person name="Dorje P."/>
            <person name="Dorjee K."/>
            <person name="Dupes A."/>
            <person name="Elong R."/>
            <person name="Falk J."/>
            <person name="Farina A."/>
            <person name="Faro S."/>
            <person name="Ferguson D."/>
            <person name="Fisher S."/>
            <person name="Foley C.D."/>
            <person name="Franke A."/>
            <person name="Friedrich D."/>
            <person name="Gadbois L."/>
            <person name="Gearin G."/>
            <person name="Gearin C.R."/>
            <person name="Giannoukos G."/>
            <person name="Goode T."/>
            <person name="Graham J."/>
            <person name="Grandbois E."/>
            <person name="Grewal S."/>
            <person name="Gyaltsen K."/>
            <person name="Hafez N."/>
            <person name="Hagos B."/>
            <person name="Hall J."/>
            <person name="Henson C."/>
            <person name="Hollinger A."/>
            <person name="Honan T."/>
            <person name="Huard M.D."/>
            <person name="Hughes L."/>
            <person name="Hurhula B."/>
            <person name="Husby M.E."/>
            <person name="Kamat A."/>
            <person name="Kanga B."/>
            <person name="Kashin S."/>
            <person name="Khazanovich D."/>
            <person name="Kisner P."/>
            <person name="Lance K."/>
            <person name="Lara M."/>
            <person name="Lee W."/>
            <person name="Lennon N."/>
            <person name="Letendre F."/>
            <person name="LeVine R."/>
            <person name="Lipovsky A."/>
            <person name="Liu X."/>
            <person name="Liu J."/>
            <person name="Liu S."/>
            <person name="Lokyitsang T."/>
            <person name="Lokyitsang Y."/>
            <person name="Lubonja R."/>
            <person name="Lui A."/>
            <person name="MacDonald P."/>
            <person name="Magnisalis V."/>
            <person name="Maru K."/>
            <person name="Matthews C."/>
            <person name="McCusker W."/>
            <person name="McDonough S."/>
            <person name="Mehta T."/>
            <person name="Meldrim J."/>
            <person name="Meneus L."/>
            <person name="Mihai O."/>
            <person name="Mihalev A."/>
            <person name="Mihova T."/>
            <person name="Mittelman R."/>
            <person name="Mlenga V."/>
            <person name="Montmayeur A."/>
            <person name="Mulrain L."/>
            <person name="Navidi A."/>
            <person name="Naylor J."/>
            <person name="Negash T."/>
            <person name="Nguyen T."/>
            <person name="Nguyen N."/>
            <person name="Nicol R."/>
            <person name="Norbu C."/>
            <person name="Norbu N."/>
            <person name="Novod N."/>
            <person name="O'Neill B."/>
            <person name="Osman S."/>
            <person name="Markiewicz E."/>
            <person name="Oyono O.L."/>
            <person name="Patti C."/>
            <person name="Phunkhang P."/>
            <person name="Pierre F."/>
            <person name="Priest M."/>
            <person name="Raghuraman S."/>
            <person name="Rege F."/>
            <person name="Reyes R."/>
            <person name="Rise C."/>
            <person name="Rogov P."/>
            <person name="Ross K."/>
            <person name="Ryan E."/>
            <person name="Settipalli S."/>
            <person name="Shea T."/>
            <person name="Sherpa N."/>
            <person name="Shi L."/>
            <person name="Shih D."/>
            <person name="Sparrow T."/>
            <person name="Spaulding J."/>
            <person name="Stalker J."/>
            <person name="Stange-Thomann N."/>
            <person name="Stavropoulos S."/>
            <person name="Stone C."/>
            <person name="Strader C."/>
            <person name="Tesfaye S."/>
            <person name="Thomson T."/>
            <person name="Thoulutsang Y."/>
            <person name="Thoulutsang D."/>
            <person name="Topham K."/>
            <person name="Topping I."/>
            <person name="Tsamla T."/>
            <person name="Vassiliev H."/>
            <person name="Vo A."/>
            <person name="Wangchuk T."/>
            <person name="Wangdi T."/>
            <person name="Weiand M."/>
            <person name="Wilkinson J."/>
            <person name="Wilson A."/>
            <person name="Yadav S."/>
            <person name="Young G."/>
            <person name="Yu Q."/>
            <person name="Zembek L."/>
            <person name="Zhong D."/>
            <person name="Zimmer A."/>
            <person name="Zwirko Z."/>
            <person name="Jaffe D.B."/>
            <person name="Alvarez P."/>
            <person name="Brockman W."/>
            <person name="Butler J."/>
            <person name="Chin C."/>
            <person name="Gnerre S."/>
            <person name="Grabherr M."/>
            <person name="Kleber M."/>
            <person name="Mauceli E."/>
            <person name="MacCallum I."/>
        </authorList>
    </citation>
    <scope>NUCLEOTIDE SEQUENCE [LARGE SCALE GENOMIC DNA]</scope>
    <source>
        <strain evidence="10">Tucson 15010-1051.87</strain>
    </source>
</reference>
<dbReference type="Proteomes" id="UP000008792">
    <property type="component" value="Unassembled WGS sequence"/>
</dbReference>
<accession>B4M0R0</accession>
<evidence type="ECO:0000256" key="6">
    <source>
        <dbReference type="ARBA" id="ARBA00023157"/>
    </source>
</evidence>
<keyword evidence="3" id="KW-0800">Toxin</keyword>
<name>B4M0R0_DROVI</name>
<dbReference type="PRINTS" id="PR00759">
    <property type="entry name" value="BASICPTASE"/>
</dbReference>
<dbReference type="SMART" id="SM00131">
    <property type="entry name" value="KU"/>
    <property type="match status" value="1"/>
</dbReference>
<keyword evidence="6" id="KW-1015">Disulfide bond</keyword>
<keyword evidence="2" id="KW-0964">Secreted</keyword>
<dbReference type="OrthoDB" id="4473401at2759"/>
<evidence type="ECO:0000256" key="1">
    <source>
        <dbReference type="ARBA" id="ARBA00004613"/>
    </source>
</evidence>
<dbReference type="GO" id="GO:0004867">
    <property type="term" value="F:serine-type endopeptidase inhibitor activity"/>
    <property type="evidence" value="ECO:0007669"/>
    <property type="project" value="UniProtKB-KW"/>
</dbReference>
<dbReference type="EMBL" id="CH940650">
    <property type="protein sequence ID" value="EDW67352.2"/>
    <property type="molecule type" value="Genomic_DNA"/>
</dbReference>
<proteinExistence type="predicted"/>
<dbReference type="Pfam" id="PF00014">
    <property type="entry name" value="Kunitz_BPTI"/>
    <property type="match status" value="1"/>
</dbReference>
<evidence type="ECO:0000256" key="2">
    <source>
        <dbReference type="ARBA" id="ARBA00022525"/>
    </source>
</evidence>
<evidence type="ECO:0000256" key="5">
    <source>
        <dbReference type="ARBA" id="ARBA00022900"/>
    </source>
</evidence>
<dbReference type="InterPro" id="IPR050098">
    <property type="entry name" value="TFPI/VKTCI-like"/>
</dbReference>
<dbReference type="SUPFAM" id="SSF57362">
    <property type="entry name" value="BPTI-like"/>
    <property type="match status" value="1"/>
</dbReference>
<dbReference type="Gene3D" id="4.10.410.10">
    <property type="entry name" value="Pancreatic trypsin inhibitor Kunitz domain"/>
    <property type="match status" value="1"/>
</dbReference>
<protein>
    <recommendedName>
        <fullName evidence="8">BPTI/Kunitz inhibitor domain-containing protein</fullName>
    </recommendedName>
</protein>
<keyword evidence="7" id="KW-0732">Signal</keyword>
<evidence type="ECO:0000313" key="10">
    <source>
        <dbReference type="Proteomes" id="UP000008792"/>
    </source>
</evidence>
<feature type="domain" description="BPTI/Kunitz inhibitor" evidence="8">
    <location>
        <begin position="32"/>
        <end position="82"/>
    </location>
</feature>
<feature type="chain" id="PRO_5006457552" description="BPTI/Kunitz inhibitor domain-containing protein" evidence="7">
    <location>
        <begin position="19"/>
        <end position="134"/>
    </location>
</feature>
<dbReference type="GO" id="GO:0005615">
    <property type="term" value="C:extracellular space"/>
    <property type="evidence" value="ECO:0007669"/>
    <property type="project" value="TreeGrafter"/>
</dbReference>
<evidence type="ECO:0000256" key="3">
    <source>
        <dbReference type="ARBA" id="ARBA00022656"/>
    </source>
</evidence>
<dbReference type="InterPro" id="IPR036880">
    <property type="entry name" value="Kunitz_BPTI_sf"/>
</dbReference>
<sequence>MKFVLNFLAFGLVVEVSSLGYTREPFVKNLKCLFRVNPGPCKGKFEMFGYDPFARQCSKFFYSGCGGNPNRFGSEVECRHACKKLVSVDEYEDYEYTDDQTDITFPDVEYTDNNDKNTDVTYVTDDDYQSYEYQ</sequence>
<keyword evidence="4" id="KW-0646">Protease inhibitor</keyword>
<organism evidence="9 10">
    <name type="scientific">Drosophila virilis</name>
    <name type="common">Fruit fly</name>
    <dbReference type="NCBI Taxonomy" id="7244"/>
    <lineage>
        <taxon>Eukaryota</taxon>
        <taxon>Metazoa</taxon>
        <taxon>Ecdysozoa</taxon>
        <taxon>Arthropoda</taxon>
        <taxon>Hexapoda</taxon>
        <taxon>Insecta</taxon>
        <taxon>Pterygota</taxon>
        <taxon>Neoptera</taxon>
        <taxon>Endopterygota</taxon>
        <taxon>Diptera</taxon>
        <taxon>Brachycera</taxon>
        <taxon>Muscomorpha</taxon>
        <taxon>Ephydroidea</taxon>
        <taxon>Drosophilidae</taxon>
        <taxon>Drosophila</taxon>
    </lineage>
</organism>
<dbReference type="InterPro" id="IPR002223">
    <property type="entry name" value="Kunitz_BPTI"/>
</dbReference>
<feature type="signal peptide" evidence="7">
    <location>
        <begin position="1"/>
        <end position="18"/>
    </location>
</feature>
<keyword evidence="10" id="KW-1185">Reference proteome</keyword>
<dbReference type="InterPro" id="IPR020901">
    <property type="entry name" value="Prtase_inh_Kunz-CS"/>
</dbReference>
<evidence type="ECO:0000259" key="8">
    <source>
        <dbReference type="PROSITE" id="PS50279"/>
    </source>
</evidence>
<evidence type="ECO:0000256" key="4">
    <source>
        <dbReference type="ARBA" id="ARBA00022690"/>
    </source>
</evidence>
<dbReference type="PROSITE" id="PS50279">
    <property type="entry name" value="BPTI_KUNITZ_2"/>
    <property type="match status" value="1"/>
</dbReference>
<dbReference type="CDD" id="cd00109">
    <property type="entry name" value="Kunitz-type"/>
    <property type="match status" value="1"/>
</dbReference>
<dbReference type="AlphaFoldDB" id="B4M0R0"/>
<dbReference type="InParanoid" id="B4M0R0"/>
<comment type="subcellular location">
    <subcellularLocation>
        <location evidence="1">Secreted</location>
    </subcellularLocation>
</comment>
<dbReference type="PROSITE" id="PS00280">
    <property type="entry name" value="BPTI_KUNITZ_1"/>
    <property type="match status" value="1"/>
</dbReference>
<dbReference type="HOGENOM" id="CLU_2471491_0_0_1"/>
<dbReference type="FunCoup" id="B4M0R0">
    <property type="interactions" value="14"/>
</dbReference>
<evidence type="ECO:0000313" key="9">
    <source>
        <dbReference type="EMBL" id="EDW67352.2"/>
    </source>
</evidence>
<dbReference type="STRING" id="7244.B4M0R0"/>
<dbReference type="PANTHER" id="PTHR10083:SF217">
    <property type="entry name" value="BOOPHILIN-H2"/>
    <property type="match status" value="1"/>
</dbReference>
<gene>
    <name evidence="9" type="primary">Dvir\GJ23126</name>
    <name evidence="9" type="ORF">Dvir_GJ23126</name>
</gene>